<dbReference type="EMBL" id="WURB01000039">
    <property type="protein sequence ID" value="MXQ14591.1"/>
    <property type="molecule type" value="Genomic_DNA"/>
</dbReference>
<organism evidence="2 3">
    <name type="scientific">Microvirga makkahensis</name>
    <dbReference type="NCBI Taxonomy" id="1128670"/>
    <lineage>
        <taxon>Bacteria</taxon>
        <taxon>Pseudomonadati</taxon>
        <taxon>Pseudomonadota</taxon>
        <taxon>Alphaproteobacteria</taxon>
        <taxon>Hyphomicrobiales</taxon>
        <taxon>Methylobacteriaceae</taxon>
        <taxon>Microvirga</taxon>
    </lineage>
</organism>
<feature type="domain" description="VOC" evidence="1">
    <location>
        <begin position="5"/>
        <end position="130"/>
    </location>
</feature>
<dbReference type="PANTHER" id="PTHR36110:SF2">
    <property type="entry name" value="RING-CLEAVING DIOXYGENASE MHQE-RELATED"/>
    <property type="match status" value="1"/>
</dbReference>
<dbReference type="PROSITE" id="PS51819">
    <property type="entry name" value="VOC"/>
    <property type="match status" value="2"/>
</dbReference>
<name>A0A7X3MWK1_9HYPH</name>
<dbReference type="PANTHER" id="PTHR36110">
    <property type="entry name" value="RING-CLEAVING DIOXYGENASE MHQE-RELATED"/>
    <property type="match status" value="1"/>
</dbReference>
<feature type="domain" description="VOC" evidence="1">
    <location>
        <begin position="152"/>
        <end position="272"/>
    </location>
</feature>
<reference evidence="2 3" key="1">
    <citation type="submission" date="2019-12" db="EMBL/GenBank/DDBJ databases">
        <authorList>
            <person name="Yuan C.-G."/>
        </authorList>
    </citation>
    <scope>NUCLEOTIDE SEQUENCE [LARGE SCALE GENOMIC DNA]</scope>
    <source>
        <strain evidence="2 3">KCTC 23863</strain>
    </source>
</reference>
<sequence>MRQNGIHHITAIAGPAQRNLDFYTRTLGLRLVKKTVNFDDPGTYHFYYGDEAGQPGTILTFFPWEHAAPGRLGIGETQETVFRVPEGAIGYWTHRLVEKGVPHEAPQKRFGETVLAFKDPDGMRLALVAMPGIEAEPAWSTGEIPVEHAIRGFHGASLLLDKAAPTGAILTDVFGFTEVAREGSLVRYKAGDTALGGIVDLREAGGFLPGRPGAGTVHHIAFRATDDAAQADMVKKLAENHGIRTTEQKDRDYFRAVYFREPGGLLFEIATDAPGFAADEPAESLGRALKLPRFLEPNRDQIEAVLPKVA</sequence>
<proteinExistence type="predicted"/>
<gene>
    <name evidence="2" type="ORF">GR328_24700</name>
</gene>
<protein>
    <submittedName>
        <fullName evidence="2">Ring-cleaving dioxygenase</fullName>
    </submittedName>
</protein>
<keyword evidence="2" id="KW-0560">Oxidoreductase</keyword>
<dbReference type="Pfam" id="PF00903">
    <property type="entry name" value="Glyoxalase"/>
    <property type="match status" value="1"/>
</dbReference>
<dbReference type="InterPro" id="IPR052537">
    <property type="entry name" value="Extradiol_RC_dioxygenase"/>
</dbReference>
<keyword evidence="3" id="KW-1185">Reference proteome</keyword>
<dbReference type="InterPro" id="IPR037523">
    <property type="entry name" value="VOC_core"/>
</dbReference>
<accession>A0A7X3MWK1</accession>
<evidence type="ECO:0000259" key="1">
    <source>
        <dbReference type="PROSITE" id="PS51819"/>
    </source>
</evidence>
<evidence type="ECO:0000313" key="3">
    <source>
        <dbReference type="Proteomes" id="UP000436483"/>
    </source>
</evidence>
<dbReference type="InterPro" id="IPR029068">
    <property type="entry name" value="Glyas_Bleomycin-R_OHBP_Dase"/>
</dbReference>
<dbReference type="RefSeq" id="WP_160888312.1">
    <property type="nucleotide sequence ID" value="NZ_WURB01000039.1"/>
</dbReference>
<dbReference type="Proteomes" id="UP000436483">
    <property type="component" value="Unassembled WGS sequence"/>
</dbReference>
<dbReference type="Gene3D" id="3.10.180.10">
    <property type="entry name" value="2,3-Dihydroxybiphenyl 1,2-Dioxygenase, domain 1"/>
    <property type="match status" value="2"/>
</dbReference>
<evidence type="ECO:0000313" key="2">
    <source>
        <dbReference type="EMBL" id="MXQ14591.1"/>
    </source>
</evidence>
<dbReference type="CDD" id="cd08346">
    <property type="entry name" value="PcpA_N_like"/>
    <property type="match status" value="1"/>
</dbReference>
<dbReference type="AlphaFoldDB" id="A0A7X3MWK1"/>
<dbReference type="SUPFAM" id="SSF54593">
    <property type="entry name" value="Glyoxalase/Bleomycin resistance protein/Dihydroxybiphenyl dioxygenase"/>
    <property type="match status" value="1"/>
</dbReference>
<dbReference type="CDD" id="cd08347">
    <property type="entry name" value="PcpA_C_like"/>
    <property type="match status" value="1"/>
</dbReference>
<dbReference type="OrthoDB" id="9785698at2"/>
<keyword evidence="2" id="KW-0223">Dioxygenase</keyword>
<dbReference type="InterPro" id="IPR004360">
    <property type="entry name" value="Glyas_Fos-R_dOase_dom"/>
</dbReference>
<comment type="caution">
    <text evidence="2">The sequence shown here is derived from an EMBL/GenBank/DDBJ whole genome shotgun (WGS) entry which is preliminary data.</text>
</comment>
<reference evidence="2 3" key="2">
    <citation type="submission" date="2020-01" db="EMBL/GenBank/DDBJ databases">
        <title>Microvirga sp. nov., an arsenate reduction bacterium isolated from Tibet hotspring sediments.</title>
        <authorList>
            <person name="Xian W.-D."/>
            <person name="Li W.-J."/>
        </authorList>
    </citation>
    <scope>NUCLEOTIDE SEQUENCE [LARGE SCALE GENOMIC DNA]</scope>
    <source>
        <strain evidence="2 3">KCTC 23863</strain>
    </source>
</reference>
<dbReference type="GO" id="GO:0051213">
    <property type="term" value="F:dioxygenase activity"/>
    <property type="evidence" value="ECO:0007669"/>
    <property type="project" value="UniProtKB-KW"/>
</dbReference>